<dbReference type="EMBL" id="BPLR01018834">
    <property type="protein sequence ID" value="GIZ02610.1"/>
    <property type="molecule type" value="Genomic_DNA"/>
</dbReference>
<dbReference type="AlphaFoldDB" id="A0AAV4Y6G4"/>
<accession>A0AAV4Y6G4</accession>
<organism evidence="1 2">
    <name type="scientific">Caerostris extrusa</name>
    <name type="common">Bark spider</name>
    <name type="synonym">Caerostris bankana</name>
    <dbReference type="NCBI Taxonomy" id="172846"/>
    <lineage>
        <taxon>Eukaryota</taxon>
        <taxon>Metazoa</taxon>
        <taxon>Ecdysozoa</taxon>
        <taxon>Arthropoda</taxon>
        <taxon>Chelicerata</taxon>
        <taxon>Arachnida</taxon>
        <taxon>Araneae</taxon>
        <taxon>Araneomorphae</taxon>
        <taxon>Entelegynae</taxon>
        <taxon>Araneoidea</taxon>
        <taxon>Araneidae</taxon>
        <taxon>Caerostris</taxon>
    </lineage>
</organism>
<sequence>MVSARKISNMTQLTSCQKNISYGVLLSPRLREGKRFRSIDQHLAVSTTMWFLRSATPFCCEVKTMEFSLLIPQSRYSLNSSLQHSKPLSFLTI</sequence>
<protein>
    <submittedName>
        <fullName evidence="1">Uncharacterized protein</fullName>
    </submittedName>
</protein>
<gene>
    <name evidence="1" type="ORF">CEXT_183191</name>
</gene>
<name>A0AAV4Y6G4_CAEEX</name>
<reference evidence="1 2" key="1">
    <citation type="submission" date="2021-06" db="EMBL/GenBank/DDBJ databases">
        <title>Caerostris extrusa draft genome.</title>
        <authorList>
            <person name="Kono N."/>
            <person name="Arakawa K."/>
        </authorList>
    </citation>
    <scope>NUCLEOTIDE SEQUENCE [LARGE SCALE GENOMIC DNA]</scope>
</reference>
<dbReference type="Proteomes" id="UP001054945">
    <property type="component" value="Unassembled WGS sequence"/>
</dbReference>
<keyword evidence="2" id="KW-1185">Reference proteome</keyword>
<comment type="caution">
    <text evidence="1">The sequence shown here is derived from an EMBL/GenBank/DDBJ whole genome shotgun (WGS) entry which is preliminary data.</text>
</comment>
<evidence type="ECO:0000313" key="2">
    <source>
        <dbReference type="Proteomes" id="UP001054945"/>
    </source>
</evidence>
<evidence type="ECO:0000313" key="1">
    <source>
        <dbReference type="EMBL" id="GIZ02610.1"/>
    </source>
</evidence>
<proteinExistence type="predicted"/>